<feature type="active site" evidence="6">
    <location>
        <position position="57"/>
    </location>
</feature>
<keyword evidence="10" id="KW-1185">Reference proteome</keyword>
<reference evidence="9 10" key="1">
    <citation type="submission" date="2016-10" db="EMBL/GenBank/DDBJ databases">
        <authorList>
            <person name="de Groot N.N."/>
        </authorList>
    </citation>
    <scope>NUCLEOTIDE SEQUENCE [LARGE SCALE GENOMIC DNA]</scope>
    <source>
        <strain evidence="9 10">DSM 1283</strain>
    </source>
</reference>
<dbReference type="PROSITE" id="PS00761">
    <property type="entry name" value="SPASE_I_3"/>
    <property type="match status" value="1"/>
</dbReference>
<dbReference type="InterPro" id="IPR019533">
    <property type="entry name" value="Peptidase_S26"/>
</dbReference>
<proteinExistence type="inferred from homology"/>
<keyword evidence="5 7" id="KW-0378">Hydrolase</keyword>
<sequence length="193" mass="22271">MSIKKVVDFNAEEEPLGGTKIMKKEIFHLLFYIILVFLATFVIINYVGQRTVVQGQSMENTLFDRDNLIINKLSYHFIAPKRFDIIVFPIKTSKKYYIKRIIGLPGETLQIKNGNIYINSELLEENYGKEIMNYSGTASVPITLNEDEYFVLGDNRNHSSDSRDPDVGVINKDRIIGKAWLRIWPLNKFGFAK</sequence>
<evidence type="ECO:0000256" key="1">
    <source>
        <dbReference type="ARBA" id="ARBA00000677"/>
    </source>
</evidence>
<gene>
    <name evidence="9" type="ORF">SAMN04489757_103135</name>
</gene>
<evidence type="ECO:0000256" key="3">
    <source>
        <dbReference type="ARBA" id="ARBA00009370"/>
    </source>
</evidence>
<dbReference type="InterPro" id="IPR019758">
    <property type="entry name" value="Pept_S26A_signal_pept_1_CS"/>
</dbReference>
<evidence type="ECO:0000256" key="5">
    <source>
        <dbReference type="ARBA" id="ARBA00022801"/>
    </source>
</evidence>
<dbReference type="InterPro" id="IPR019757">
    <property type="entry name" value="Pept_S26A_signal_pept_1_Lys-AS"/>
</dbReference>
<dbReference type="InterPro" id="IPR036286">
    <property type="entry name" value="LexA/Signal_pep-like_sf"/>
</dbReference>
<feature type="active site" evidence="6">
    <location>
        <position position="99"/>
    </location>
</feature>
<evidence type="ECO:0000256" key="4">
    <source>
        <dbReference type="ARBA" id="ARBA00013208"/>
    </source>
</evidence>
<evidence type="ECO:0000313" key="10">
    <source>
        <dbReference type="Proteomes" id="UP000198806"/>
    </source>
</evidence>
<dbReference type="EMBL" id="FOWD01000003">
    <property type="protein sequence ID" value="SFN87814.1"/>
    <property type="molecule type" value="Genomic_DNA"/>
</dbReference>
<keyword evidence="7" id="KW-0645">Protease</keyword>
<accession>A0A1I5CLM0</accession>
<keyword evidence="7" id="KW-1133">Transmembrane helix</keyword>
<dbReference type="Gene3D" id="2.10.109.10">
    <property type="entry name" value="Umud Fragment, subunit A"/>
    <property type="match status" value="1"/>
</dbReference>
<dbReference type="GO" id="GO:0005886">
    <property type="term" value="C:plasma membrane"/>
    <property type="evidence" value="ECO:0007669"/>
    <property type="project" value="UniProtKB-SubCell"/>
</dbReference>
<name>A0A1I5CLM0_9FIRM</name>
<dbReference type="InterPro" id="IPR000223">
    <property type="entry name" value="Pept_S26A_signal_pept_1"/>
</dbReference>
<dbReference type="PRINTS" id="PR00727">
    <property type="entry name" value="LEADERPTASE"/>
</dbReference>
<dbReference type="NCBIfam" id="TIGR02227">
    <property type="entry name" value="sigpep_I_bact"/>
    <property type="match status" value="1"/>
</dbReference>
<dbReference type="GO" id="GO:0004252">
    <property type="term" value="F:serine-type endopeptidase activity"/>
    <property type="evidence" value="ECO:0007669"/>
    <property type="project" value="InterPro"/>
</dbReference>
<dbReference type="PROSITE" id="PS00760">
    <property type="entry name" value="SPASE_I_2"/>
    <property type="match status" value="1"/>
</dbReference>
<feature type="transmembrane region" description="Helical" evidence="7">
    <location>
        <begin position="29"/>
        <end position="48"/>
    </location>
</feature>
<evidence type="ECO:0000256" key="6">
    <source>
        <dbReference type="PIRSR" id="PIRSR600223-1"/>
    </source>
</evidence>
<dbReference type="GO" id="GO:0006465">
    <property type="term" value="P:signal peptide processing"/>
    <property type="evidence" value="ECO:0007669"/>
    <property type="project" value="InterPro"/>
</dbReference>
<dbReference type="STRING" id="1527.SAMN04489757_103135"/>
<comment type="subcellular location">
    <subcellularLocation>
        <location evidence="2">Cell membrane</location>
        <topology evidence="2">Single-pass type II membrane protein</topology>
    </subcellularLocation>
    <subcellularLocation>
        <location evidence="7">Membrane</location>
        <topology evidence="7">Single-pass type II membrane protein</topology>
    </subcellularLocation>
</comment>
<evidence type="ECO:0000313" key="9">
    <source>
        <dbReference type="EMBL" id="SFN87814.1"/>
    </source>
</evidence>
<comment type="catalytic activity">
    <reaction evidence="1 7">
        <text>Cleavage of hydrophobic, N-terminal signal or leader sequences from secreted and periplasmic proteins.</text>
        <dbReference type="EC" id="3.4.21.89"/>
    </reaction>
</comment>
<dbReference type="EC" id="3.4.21.89" evidence="4 7"/>
<dbReference type="Pfam" id="PF10502">
    <property type="entry name" value="Peptidase_S26"/>
    <property type="match status" value="1"/>
</dbReference>
<dbReference type="AlphaFoldDB" id="A0A1I5CLM0"/>
<protein>
    <recommendedName>
        <fullName evidence="4 7">Signal peptidase I</fullName>
        <ecNumber evidence="4 7">3.4.21.89</ecNumber>
    </recommendedName>
</protein>
<dbReference type="CDD" id="cd06530">
    <property type="entry name" value="S26_SPase_I"/>
    <property type="match status" value="1"/>
</dbReference>
<keyword evidence="7" id="KW-0472">Membrane</keyword>
<feature type="domain" description="Peptidase S26" evidence="8">
    <location>
        <begin position="30"/>
        <end position="184"/>
    </location>
</feature>
<dbReference type="GO" id="GO:0009003">
    <property type="term" value="F:signal peptidase activity"/>
    <property type="evidence" value="ECO:0007669"/>
    <property type="project" value="UniProtKB-EC"/>
</dbReference>
<evidence type="ECO:0000256" key="7">
    <source>
        <dbReference type="RuleBase" id="RU362042"/>
    </source>
</evidence>
<dbReference type="SUPFAM" id="SSF51306">
    <property type="entry name" value="LexA/Signal peptidase"/>
    <property type="match status" value="1"/>
</dbReference>
<keyword evidence="7" id="KW-0812">Transmembrane</keyword>
<comment type="similarity">
    <text evidence="3 7">Belongs to the peptidase S26 family.</text>
</comment>
<evidence type="ECO:0000259" key="8">
    <source>
        <dbReference type="Pfam" id="PF10502"/>
    </source>
</evidence>
<dbReference type="PANTHER" id="PTHR43390:SF1">
    <property type="entry name" value="CHLOROPLAST PROCESSING PEPTIDASE"/>
    <property type="match status" value="1"/>
</dbReference>
<dbReference type="Proteomes" id="UP000198806">
    <property type="component" value="Unassembled WGS sequence"/>
</dbReference>
<dbReference type="PANTHER" id="PTHR43390">
    <property type="entry name" value="SIGNAL PEPTIDASE I"/>
    <property type="match status" value="1"/>
</dbReference>
<organism evidence="9 10">
    <name type="scientific">Anaerocolumna aminovalerica</name>
    <dbReference type="NCBI Taxonomy" id="1527"/>
    <lineage>
        <taxon>Bacteria</taxon>
        <taxon>Bacillati</taxon>
        <taxon>Bacillota</taxon>
        <taxon>Clostridia</taxon>
        <taxon>Lachnospirales</taxon>
        <taxon>Lachnospiraceae</taxon>
        <taxon>Anaerocolumna</taxon>
    </lineage>
</organism>
<evidence type="ECO:0000256" key="2">
    <source>
        <dbReference type="ARBA" id="ARBA00004401"/>
    </source>
</evidence>